<evidence type="ECO:0000256" key="13">
    <source>
        <dbReference type="ARBA" id="ARBA00081079"/>
    </source>
</evidence>
<evidence type="ECO:0000256" key="7">
    <source>
        <dbReference type="ARBA" id="ARBA00022927"/>
    </source>
</evidence>
<dbReference type="GeneID" id="64573555"/>
<evidence type="ECO:0000256" key="6">
    <source>
        <dbReference type="ARBA" id="ARBA00022816"/>
    </source>
</evidence>
<feature type="compositionally biased region" description="Polar residues" evidence="14">
    <location>
        <begin position="356"/>
        <end position="372"/>
    </location>
</feature>
<feature type="compositionally biased region" description="Basic and acidic residues" evidence="14">
    <location>
        <begin position="291"/>
        <end position="306"/>
    </location>
</feature>
<dbReference type="InterPro" id="IPR007758">
    <property type="entry name" value="Nucleoporin_NSP1_C"/>
</dbReference>
<dbReference type="PANTHER" id="PTHR12084">
    <property type="entry name" value="NUCLEAR PORE GLYCOPROTEIN P62-RELATED"/>
    <property type="match status" value="1"/>
</dbReference>
<evidence type="ECO:0000256" key="8">
    <source>
        <dbReference type="ARBA" id="ARBA00023010"/>
    </source>
</evidence>
<keyword evidence="10" id="KW-0539">Nucleus</keyword>
<evidence type="ECO:0000256" key="14">
    <source>
        <dbReference type="SAM" id="MobiDB-lite"/>
    </source>
</evidence>
<keyword evidence="5" id="KW-0813">Transport</keyword>
<reference evidence="16" key="1">
    <citation type="submission" date="2020-10" db="EMBL/GenBank/DDBJ databases">
        <authorList>
            <person name="Palmer J.M."/>
        </authorList>
    </citation>
    <scope>NUCLEOTIDE SEQUENCE</scope>
    <source>
        <strain evidence="16">UCD 2041</strain>
    </source>
</reference>
<proteinExistence type="inferred from homology"/>
<feature type="compositionally biased region" description="Low complexity" evidence="14">
    <location>
        <begin position="26"/>
        <end position="44"/>
    </location>
</feature>
<keyword evidence="8" id="KW-0811">Translocation</keyword>
<name>A0A871QYL4_DEKBR</name>
<evidence type="ECO:0000256" key="2">
    <source>
        <dbReference type="ARBA" id="ARBA00004567"/>
    </source>
</evidence>
<dbReference type="GO" id="GO:0044613">
    <property type="term" value="C:nuclear pore central transport channel"/>
    <property type="evidence" value="ECO:0007669"/>
    <property type="project" value="TreeGrafter"/>
</dbReference>
<dbReference type="GO" id="GO:0017056">
    <property type="term" value="F:structural constituent of nuclear pore"/>
    <property type="evidence" value="ECO:0007669"/>
    <property type="project" value="InterPro"/>
</dbReference>
<keyword evidence="7" id="KW-0653">Protein transport</keyword>
<organism evidence="16 17">
    <name type="scientific">Dekkera bruxellensis</name>
    <name type="common">Brettanomyces custersii</name>
    <dbReference type="NCBI Taxonomy" id="5007"/>
    <lineage>
        <taxon>Eukaryota</taxon>
        <taxon>Fungi</taxon>
        <taxon>Dikarya</taxon>
        <taxon>Ascomycota</taxon>
        <taxon>Saccharomycotina</taxon>
        <taxon>Pichiomycetes</taxon>
        <taxon>Pichiales</taxon>
        <taxon>Pichiaceae</taxon>
        <taxon>Brettanomyces</taxon>
    </lineage>
</organism>
<feature type="compositionally biased region" description="Low complexity" evidence="14">
    <location>
        <begin position="1"/>
        <end position="18"/>
    </location>
</feature>
<evidence type="ECO:0000256" key="9">
    <source>
        <dbReference type="ARBA" id="ARBA00023132"/>
    </source>
</evidence>
<feature type="compositionally biased region" description="Polar residues" evidence="14">
    <location>
        <begin position="147"/>
        <end position="193"/>
    </location>
</feature>
<dbReference type="Proteomes" id="UP000663131">
    <property type="component" value="Chromosome 4"/>
</dbReference>
<dbReference type="KEGG" id="bbrx:BRETT_001631"/>
<gene>
    <name evidence="16" type="ORF">BRETT_001631</name>
</gene>
<dbReference type="Gene3D" id="1.20.5.170">
    <property type="match status" value="1"/>
</dbReference>
<dbReference type="OrthoDB" id="344345at2759"/>
<dbReference type="GO" id="GO:0005543">
    <property type="term" value="F:phospholipid binding"/>
    <property type="evidence" value="ECO:0007669"/>
    <property type="project" value="TreeGrafter"/>
</dbReference>
<dbReference type="AlphaFoldDB" id="A0A871QYL4"/>
<feature type="region of interest" description="Disordered" evidence="14">
    <location>
        <begin position="1"/>
        <end position="105"/>
    </location>
</feature>
<evidence type="ECO:0000259" key="15">
    <source>
        <dbReference type="Pfam" id="PF05064"/>
    </source>
</evidence>
<dbReference type="InterPro" id="IPR026010">
    <property type="entry name" value="NSP1/NUP62"/>
</dbReference>
<evidence type="ECO:0000313" key="16">
    <source>
        <dbReference type="EMBL" id="QOU18567.1"/>
    </source>
</evidence>
<reference evidence="16" key="2">
    <citation type="journal article" name="BMC Genomics">
        <title>New genome assemblies reveal patterns of domestication and adaptation across Brettanomyces (Dekkera) species.</title>
        <authorList>
            <person name="Roach M.J."/>
            <person name="Borneman A.R."/>
        </authorList>
    </citation>
    <scope>NUCLEOTIDE SEQUENCE</scope>
    <source>
        <strain evidence="16">UCD 2041</strain>
    </source>
</reference>
<evidence type="ECO:0000256" key="3">
    <source>
        <dbReference type="ARBA" id="ARBA00004620"/>
    </source>
</evidence>
<dbReference type="FunFam" id="1.20.5.170:FF:000040">
    <property type="entry name" value="Nuclear pore glycoprotein p62"/>
    <property type="match status" value="1"/>
</dbReference>
<dbReference type="GO" id="GO:0031965">
    <property type="term" value="C:nuclear membrane"/>
    <property type="evidence" value="ECO:0007669"/>
    <property type="project" value="UniProtKB-SubCell"/>
</dbReference>
<dbReference type="GO" id="GO:0051028">
    <property type="term" value="P:mRNA transport"/>
    <property type="evidence" value="ECO:0007669"/>
    <property type="project" value="UniProtKB-KW"/>
</dbReference>
<keyword evidence="6" id="KW-0509">mRNA transport</keyword>
<feature type="compositionally biased region" description="Low complexity" evidence="14">
    <location>
        <begin position="233"/>
        <end position="243"/>
    </location>
</feature>
<accession>A0A871QYL4</accession>
<protein>
    <recommendedName>
        <fullName evidence="11">Nucleoporin NSP1</fullName>
    </recommendedName>
    <alternativeName>
        <fullName evidence="12">Nuclear pore protein NSP1</fullName>
    </alternativeName>
    <alternativeName>
        <fullName evidence="13">Nucleoskeletal-like protein</fullName>
    </alternativeName>
</protein>
<dbReference type="Pfam" id="PF05064">
    <property type="entry name" value="Nsp1_C"/>
    <property type="match status" value="1"/>
</dbReference>
<feature type="region of interest" description="Disordered" evidence="14">
    <location>
        <begin position="290"/>
        <end position="396"/>
    </location>
</feature>
<comment type="subcellular location">
    <subcellularLocation>
        <location evidence="1">Nucleus membrane</location>
        <topology evidence="1">Peripheral membrane protein</topology>
        <orientation evidence="1">Cytoplasmic side</orientation>
    </subcellularLocation>
    <subcellularLocation>
        <location evidence="3">Nucleus membrane</location>
        <topology evidence="3">Peripheral membrane protein</topology>
        <orientation evidence="3">Nucleoplasmic side</orientation>
    </subcellularLocation>
    <subcellularLocation>
        <location evidence="2">Nucleus</location>
        <location evidence="2">Nuclear pore complex</location>
    </subcellularLocation>
</comment>
<dbReference type="GO" id="GO:0006405">
    <property type="term" value="P:RNA export from nucleus"/>
    <property type="evidence" value="ECO:0007669"/>
    <property type="project" value="TreeGrafter"/>
</dbReference>
<sequence length="626" mass="66703">MVFSFSVNNQNGNGSSGNIFGGDNSGTGNNSNNNLSFGSSNMNSTGLNLNKSSGNKGPSFNFDSQSQSGSLSANGNTNGTFNFGTNNNNKTLPGQNSSVGTKKTSNSGPIFGFGSGSNSAEAGNAKFSFGGSDSKPIGNAINQKANSTASKPTFNFSSSASNEVPTASNKKISFGSSLSDQNSSSKPSFSFGTANNNKNIANASKISFGSAKNNISQENNSSGTFSLGVGNTSVKSSDSKASSGFALPAKGNQSQPTFLLGKQGNANSAGTSDNSNAKTFNFAGISSNLTKKAEDNPSSEDSDKNKKQPATSAPKFSFGVTKDDTSKSNSSSSVNKPTFTFGAKAINPVDKDTKTNKSAITEKGSQFTFDSSKNNDKLKQAPTNENNGKKHALPGFKTNDEKKASVKVEDFKPKQVSITNKNLDDLINKWTNQLSSASKMFKNYGEKIRSWDEVMVSSSEKITKLYSDSLECENKQNKIDQTLSYIERQQEELETLLTGYEKQSESLLSSSRQGGSSEIVTVTSGGSIGSLTNDQVREKSYKLAEILEMRLNSLGTNFSSLISEVNKVNDNFNRSLLTSNSKTDEEEGLLEDVLKLLNSHLESLNWVEESERSLRMQVNKIKKSSI</sequence>
<evidence type="ECO:0000256" key="11">
    <source>
        <dbReference type="ARBA" id="ARBA00068864"/>
    </source>
</evidence>
<feature type="region of interest" description="Disordered" evidence="14">
    <location>
        <begin position="231"/>
        <end position="276"/>
    </location>
</feature>
<dbReference type="PANTHER" id="PTHR12084:SF0">
    <property type="entry name" value="NUCLEAR PORE GLYCOPROTEIN P62"/>
    <property type="match status" value="1"/>
</dbReference>
<evidence type="ECO:0000256" key="10">
    <source>
        <dbReference type="ARBA" id="ARBA00023242"/>
    </source>
</evidence>
<evidence type="ECO:0000256" key="1">
    <source>
        <dbReference type="ARBA" id="ARBA00004335"/>
    </source>
</evidence>
<evidence type="ECO:0000256" key="5">
    <source>
        <dbReference type="ARBA" id="ARBA00022448"/>
    </source>
</evidence>
<evidence type="ECO:0000313" key="17">
    <source>
        <dbReference type="Proteomes" id="UP000663131"/>
    </source>
</evidence>
<feature type="compositionally biased region" description="Polar residues" evidence="14">
    <location>
        <begin position="90"/>
        <end position="105"/>
    </location>
</feature>
<feature type="compositionally biased region" description="Low complexity" evidence="14">
    <location>
        <begin position="74"/>
        <end position="89"/>
    </location>
</feature>
<evidence type="ECO:0000256" key="12">
    <source>
        <dbReference type="ARBA" id="ARBA00078941"/>
    </source>
</evidence>
<feature type="compositionally biased region" description="Polar residues" evidence="14">
    <location>
        <begin position="264"/>
        <end position="276"/>
    </location>
</feature>
<comment type="similarity">
    <text evidence="4">Belongs to the nucleoporin NSP1/NUP62 family.</text>
</comment>
<keyword evidence="9" id="KW-0906">Nuclear pore complex</keyword>
<dbReference type="GO" id="GO:0006606">
    <property type="term" value="P:protein import into nucleus"/>
    <property type="evidence" value="ECO:0007669"/>
    <property type="project" value="TreeGrafter"/>
</dbReference>
<feature type="domain" description="Nucleoporin NSP1-like C-terminal" evidence="15">
    <location>
        <begin position="411"/>
        <end position="513"/>
    </location>
</feature>
<feature type="region of interest" description="Disordered" evidence="14">
    <location>
        <begin position="147"/>
        <end position="194"/>
    </location>
</feature>
<feature type="compositionally biased region" description="Polar residues" evidence="14">
    <location>
        <begin position="45"/>
        <end position="73"/>
    </location>
</feature>
<dbReference type="RefSeq" id="XP_041135060.1">
    <property type="nucleotide sequence ID" value="XM_041280177.1"/>
</dbReference>
<dbReference type="EMBL" id="CP063132">
    <property type="protein sequence ID" value="QOU18567.1"/>
    <property type="molecule type" value="Genomic_DNA"/>
</dbReference>
<evidence type="ECO:0000256" key="4">
    <source>
        <dbReference type="ARBA" id="ARBA00005911"/>
    </source>
</evidence>